<dbReference type="PANTHER" id="PTHR42812">
    <property type="entry name" value="BETA-XYLOSIDASE"/>
    <property type="match status" value="1"/>
</dbReference>
<dbReference type="Pfam" id="PF04616">
    <property type="entry name" value="Glyco_hydro_43"/>
    <property type="match status" value="1"/>
</dbReference>
<dbReference type="InterPro" id="IPR041542">
    <property type="entry name" value="GH43_C2"/>
</dbReference>
<accession>A0ABR4LYS2</accession>
<dbReference type="PANTHER" id="PTHR42812:SF15">
    <property type="entry name" value="HYDROLASE, PUTATIVE (AFU_ORTHOLOGUE AFUA_2G00930)-RELATED"/>
    <property type="match status" value="1"/>
</dbReference>
<dbReference type="RefSeq" id="XP_070888531.1">
    <property type="nucleotide sequence ID" value="XM_071028553.1"/>
</dbReference>
<dbReference type="GO" id="GO:0016787">
    <property type="term" value="F:hydrolase activity"/>
    <property type="evidence" value="ECO:0007669"/>
    <property type="project" value="UniProtKB-KW"/>
</dbReference>
<name>A0ABR4LYS2_9EURO</name>
<evidence type="ECO:0000256" key="5">
    <source>
        <dbReference type="RuleBase" id="RU361187"/>
    </source>
</evidence>
<dbReference type="Gene3D" id="2.115.10.20">
    <property type="entry name" value="Glycosyl hydrolase domain, family 43"/>
    <property type="match status" value="1"/>
</dbReference>
<dbReference type="CDD" id="cd09001">
    <property type="entry name" value="GH43_FsAxh1-like"/>
    <property type="match status" value="1"/>
</dbReference>
<evidence type="ECO:0000256" key="3">
    <source>
        <dbReference type="ARBA" id="ARBA00022801"/>
    </source>
</evidence>
<protein>
    <submittedName>
        <fullName evidence="7">Glycosyl hydrolase</fullName>
    </submittedName>
</protein>
<gene>
    <name evidence="7" type="ORF">BJX67DRAFT_347571</name>
</gene>
<dbReference type="Pfam" id="PF17851">
    <property type="entry name" value="GH43_C2"/>
    <property type="match status" value="1"/>
</dbReference>
<dbReference type="GeneID" id="98143625"/>
<dbReference type="Proteomes" id="UP001610432">
    <property type="component" value="Unassembled WGS sequence"/>
</dbReference>
<keyword evidence="4 5" id="KW-0326">Glycosidase</keyword>
<sequence>MVIISWLNLLLIPLTFKIFDSAMALLAVIGLFAALISTVAAQEFTNPVLWQDLADTDLIRVNETYYYSASNMHFSPAAPLLRSYDLVNWEYFAHSIPSLEFDHPQFNLTDGNAYNGGTYASSLRYHEAHGLFYWVGCIQGVGKSYIFSAPDPAGPWTQASEISESCYYDCGMLIDDDGTIYVSYGAWVANGADTKIWVAKLTEDLQQEEVQLVFESNEEIQYIEGSRFYKINGTYYLWMTWPGVGGHGQMIIKSSGGPFGPYNEWRQVLANSGNPVPGCDNPYQGAIVDTPEGDWWYIAFVDNWPGGRIPVLAPITWDSEGWPHVEFVGDNQWGSSYPYPLPEHPVQLVTGTDNFTKDTLGPQYEWNHNPDDSKWSVGQGLTLQTATVTDDFFSARNTLSHRILGPTSTLTIHLDHSAMVNGDKAGLAVFRYDAAWVAVSKTETETRLEMVDDVLMESSNGWVTVNKGNVIEGVPISGDDIWLRVGCDISSRSATATFSYSTDGSSFTAIGQTHAMPDGAIFFVGDRYGVFNFATTELGGEVVVKSFTISTEV</sequence>
<evidence type="ECO:0000313" key="8">
    <source>
        <dbReference type="Proteomes" id="UP001610432"/>
    </source>
</evidence>
<dbReference type="InterPro" id="IPR023296">
    <property type="entry name" value="Glyco_hydro_beta-prop_sf"/>
</dbReference>
<dbReference type="SUPFAM" id="SSF49899">
    <property type="entry name" value="Concanavalin A-like lectins/glucanases"/>
    <property type="match status" value="1"/>
</dbReference>
<evidence type="ECO:0000256" key="4">
    <source>
        <dbReference type="ARBA" id="ARBA00023295"/>
    </source>
</evidence>
<dbReference type="InterPro" id="IPR013320">
    <property type="entry name" value="ConA-like_dom_sf"/>
</dbReference>
<dbReference type="EMBL" id="JBFXLQ010000009">
    <property type="protein sequence ID" value="KAL2869552.1"/>
    <property type="molecule type" value="Genomic_DNA"/>
</dbReference>
<organism evidence="7 8">
    <name type="scientific">Aspergillus lucknowensis</name>
    <dbReference type="NCBI Taxonomy" id="176173"/>
    <lineage>
        <taxon>Eukaryota</taxon>
        <taxon>Fungi</taxon>
        <taxon>Dikarya</taxon>
        <taxon>Ascomycota</taxon>
        <taxon>Pezizomycotina</taxon>
        <taxon>Eurotiomycetes</taxon>
        <taxon>Eurotiomycetidae</taxon>
        <taxon>Eurotiales</taxon>
        <taxon>Aspergillaceae</taxon>
        <taxon>Aspergillus</taxon>
        <taxon>Aspergillus subgen. Nidulantes</taxon>
    </lineage>
</organism>
<evidence type="ECO:0000313" key="7">
    <source>
        <dbReference type="EMBL" id="KAL2869552.1"/>
    </source>
</evidence>
<dbReference type="Gene3D" id="2.60.120.200">
    <property type="match status" value="1"/>
</dbReference>
<dbReference type="InterPro" id="IPR051795">
    <property type="entry name" value="Glycosyl_Hydrlase_43"/>
</dbReference>
<comment type="caution">
    <text evidence="7">The sequence shown here is derived from an EMBL/GenBank/DDBJ whole genome shotgun (WGS) entry which is preliminary data.</text>
</comment>
<keyword evidence="2" id="KW-0732">Signal</keyword>
<evidence type="ECO:0000256" key="1">
    <source>
        <dbReference type="ARBA" id="ARBA00009865"/>
    </source>
</evidence>
<dbReference type="InterPro" id="IPR006710">
    <property type="entry name" value="Glyco_hydro_43"/>
</dbReference>
<evidence type="ECO:0000259" key="6">
    <source>
        <dbReference type="Pfam" id="PF17851"/>
    </source>
</evidence>
<feature type="domain" description="Beta-xylosidase C-terminal Concanavalin A-like" evidence="6">
    <location>
        <begin position="353"/>
        <end position="548"/>
    </location>
</feature>
<proteinExistence type="inferred from homology"/>
<reference evidence="7 8" key="1">
    <citation type="submission" date="2024-07" db="EMBL/GenBank/DDBJ databases">
        <title>Section-level genome sequencing and comparative genomics of Aspergillus sections Usti and Cavernicolus.</title>
        <authorList>
            <consortium name="Lawrence Berkeley National Laboratory"/>
            <person name="Nybo J.L."/>
            <person name="Vesth T.C."/>
            <person name="Theobald S."/>
            <person name="Frisvad J.C."/>
            <person name="Larsen T.O."/>
            <person name="Kjaerboelling I."/>
            <person name="Rothschild-Mancinelli K."/>
            <person name="Lyhne E.K."/>
            <person name="Kogle M.E."/>
            <person name="Barry K."/>
            <person name="Clum A."/>
            <person name="Na H."/>
            <person name="Ledsgaard L."/>
            <person name="Lin J."/>
            <person name="Lipzen A."/>
            <person name="Kuo A."/>
            <person name="Riley R."/>
            <person name="Mondo S."/>
            <person name="Labutti K."/>
            <person name="Haridas S."/>
            <person name="Pangalinan J."/>
            <person name="Salamov A.A."/>
            <person name="Simmons B.A."/>
            <person name="Magnuson J.K."/>
            <person name="Chen J."/>
            <person name="Drula E."/>
            <person name="Henrissat B."/>
            <person name="Wiebenga A."/>
            <person name="Lubbers R.J."/>
            <person name="Gomes A.C."/>
            <person name="Macurrencykelacurrency M.R."/>
            <person name="Stajich J."/>
            <person name="Grigoriev I.V."/>
            <person name="Mortensen U.H."/>
            <person name="De Vries R.P."/>
            <person name="Baker S.E."/>
            <person name="Andersen M.R."/>
        </authorList>
    </citation>
    <scope>NUCLEOTIDE SEQUENCE [LARGE SCALE GENOMIC DNA]</scope>
    <source>
        <strain evidence="7 8">CBS 449.75</strain>
    </source>
</reference>
<evidence type="ECO:0000256" key="2">
    <source>
        <dbReference type="ARBA" id="ARBA00022729"/>
    </source>
</evidence>
<keyword evidence="3 5" id="KW-0378">Hydrolase</keyword>
<comment type="similarity">
    <text evidence="1 5">Belongs to the glycosyl hydrolase 43 family.</text>
</comment>
<keyword evidence="8" id="KW-1185">Reference proteome</keyword>
<dbReference type="SUPFAM" id="SSF75005">
    <property type="entry name" value="Arabinanase/levansucrase/invertase"/>
    <property type="match status" value="1"/>
</dbReference>